<evidence type="ECO:0000313" key="3">
    <source>
        <dbReference type="Proteomes" id="UP000078540"/>
    </source>
</evidence>
<gene>
    <name evidence="2" type="ORF">ALC53_10845</name>
</gene>
<protein>
    <submittedName>
        <fullName evidence="2">Uncharacterized protein</fullName>
    </submittedName>
</protein>
<proteinExistence type="predicted"/>
<dbReference type="AlphaFoldDB" id="A0A195B2T6"/>
<reference evidence="2 3" key="1">
    <citation type="submission" date="2015-09" db="EMBL/GenBank/DDBJ databases">
        <title>Atta colombica WGS genome.</title>
        <authorList>
            <person name="Nygaard S."/>
            <person name="Hu H."/>
            <person name="Boomsma J."/>
            <person name="Zhang G."/>
        </authorList>
    </citation>
    <scope>NUCLEOTIDE SEQUENCE [LARGE SCALE GENOMIC DNA]</scope>
    <source>
        <strain evidence="2">Treedump-2</strain>
        <tissue evidence="2">Whole body</tissue>
    </source>
</reference>
<sequence length="199" mass="21810">MFLPVFVHPGKRGPSPVKKSPEKSTAKGGPPAPPSATSSAPLPSPPSSPRVALTSHPRPIVSPAAAPTTLGQSNACLSLHSLVARKTHVRESIAPAYTHTHTHTHIHVYPASTRAWRIYTPRARRRRTCGVRRARRMAGVVFAYSRFTSEQTMPPFFRSLQKSFWHTFAPIRAHARIRVVQAGMRTMKRGGGKCGEGTR</sequence>
<evidence type="ECO:0000313" key="2">
    <source>
        <dbReference type="EMBL" id="KYM78791.1"/>
    </source>
</evidence>
<keyword evidence="3" id="KW-1185">Reference proteome</keyword>
<name>A0A195B2T6_9HYME</name>
<accession>A0A195B2T6</accession>
<dbReference type="EMBL" id="KQ976641">
    <property type="protein sequence ID" value="KYM78791.1"/>
    <property type="molecule type" value="Genomic_DNA"/>
</dbReference>
<evidence type="ECO:0000256" key="1">
    <source>
        <dbReference type="SAM" id="MobiDB-lite"/>
    </source>
</evidence>
<feature type="region of interest" description="Disordered" evidence="1">
    <location>
        <begin position="1"/>
        <end position="67"/>
    </location>
</feature>
<dbReference type="Proteomes" id="UP000078540">
    <property type="component" value="Unassembled WGS sequence"/>
</dbReference>
<organism evidence="2 3">
    <name type="scientific">Atta colombica</name>
    <dbReference type="NCBI Taxonomy" id="520822"/>
    <lineage>
        <taxon>Eukaryota</taxon>
        <taxon>Metazoa</taxon>
        <taxon>Ecdysozoa</taxon>
        <taxon>Arthropoda</taxon>
        <taxon>Hexapoda</taxon>
        <taxon>Insecta</taxon>
        <taxon>Pterygota</taxon>
        <taxon>Neoptera</taxon>
        <taxon>Endopterygota</taxon>
        <taxon>Hymenoptera</taxon>
        <taxon>Apocrita</taxon>
        <taxon>Aculeata</taxon>
        <taxon>Formicoidea</taxon>
        <taxon>Formicidae</taxon>
        <taxon>Myrmicinae</taxon>
        <taxon>Atta</taxon>
    </lineage>
</organism>